<accession>A0A1S8WKU2</accession>
<proteinExistence type="predicted"/>
<dbReference type="EMBL" id="KV906254">
    <property type="protein sequence ID" value="OON15062.1"/>
    <property type="molecule type" value="Genomic_DNA"/>
</dbReference>
<evidence type="ECO:0000256" key="3">
    <source>
        <dbReference type="PROSITE-ProRule" id="PRU00221"/>
    </source>
</evidence>
<gene>
    <name evidence="5" type="ORF">X801_09141</name>
</gene>
<feature type="compositionally biased region" description="Low complexity" evidence="4">
    <location>
        <begin position="531"/>
        <end position="545"/>
    </location>
</feature>
<feature type="non-terminal residue" evidence="5">
    <location>
        <position position="866"/>
    </location>
</feature>
<dbReference type="InterPro" id="IPR001680">
    <property type="entry name" value="WD40_rpt"/>
</dbReference>
<name>A0A1S8WKU2_OPIVI</name>
<evidence type="ECO:0000313" key="6">
    <source>
        <dbReference type="Proteomes" id="UP000243686"/>
    </source>
</evidence>
<feature type="compositionally biased region" description="Polar residues" evidence="4">
    <location>
        <begin position="751"/>
        <end position="771"/>
    </location>
</feature>
<keyword evidence="2" id="KW-0677">Repeat</keyword>
<dbReference type="PROSITE" id="PS50082">
    <property type="entry name" value="WD_REPEATS_2"/>
    <property type="match status" value="1"/>
</dbReference>
<dbReference type="Gene3D" id="2.130.10.10">
    <property type="entry name" value="YVTN repeat-like/Quinoprotein amine dehydrogenase"/>
    <property type="match status" value="1"/>
</dbReference>
<feature type="repeat" description="WD" evidence="3">
    <location>
        <begin position="349"/>
        <end position="382"/>
    </location>
</feature>
<dbReference type="PROSITE" id="PS50294">
    <property type="entry name" value="WD_REPEATS_REGION"/>
    <property type="match status" value="1"/>
</dbReference>
<sequence>CILNGSREPREILTDFDLTLKKNGFGSNLPLAHDRSAGTRSPMTHSFEALEGQYILSNCPLPPYKDPQCNSVAVRMSFLDNFSPPENASLQLEGPCDNAYSACEWNPNSIFCINIGKELYVYAQENQHIPIDRRVFKAAPTCHAFRAGSCEAPLLVGLSNGEMQLIYPTRKDFCRVYNEERSIDKTAVTCIAWVPESPNQYLVSHVSGNLYLYDVKLAPVTTPPSYELFKGGIGFSVYTCKAKSTRNPLYRWSFSGRTGSFGSLSSGQSGENTLKAIPSHLENGCPQKLVDDTKSDLSNNWTSSANSYEDTAAVNQFAFSPCGVYLALVTQDGYLLVVEYHTMELYGYMRSYFAGLLCVDWSPDSRFIVVGGQDDLITVWSMAERAVICRGEGHRSWVSTVRFDPFLCPRPDISLENPSSEASSCSRSCATSDASGVRQDGQYNASGSLLSLDSQSHNTIALANTYRLGSVGQDTMFCLWDLTEDVIRQGVMFVHESTPPLILEEHIQLSEGGSLNPPISAPVDTATTAVSSSSSGRHSLRSPSSTTFTTKMPSKRHPLVCNAPTQGRNVTSLFGFLTLNKRKSPSYSSATIPSSVRHTNPPVTYGSERLKNPASVFSRFTLHSSGRGIADGSHATGGDSWTLPNGNPSFTPALVHSNDSNRFFDMNDPNLFGSPMCPRFSDVPVLEPIVCTIMHQHRLSDLAFRPTSVHIVCQQGLVRTWSRPMRPKETDCLDDRASDSAAVPVYRKVPSGTQSARTRQQLQSSGPTNEEANIYPPNLSERKNTLSSAFGAGIGPENRAVRAVPTEYSSRVSQNLLQTASPTEARLLMHHGTRRMSLKYGSHKTDATFIPIMETEAFCVLLDFTE</sequence>
<dbReference type="PANTHER" id="PTHR14107">
    <property type="entry name" value="WD REPEAT PROTEIN"/>
    <property type="match status" value="1"/>
</dbReference>
<dbReference type="AlphaFoldDB" id="A0A1S8WKU2"/>
<keyword evidence="6" id="KW-1185">Reference proteome</keyword>
<evidence type="ECO:0000256" key="1">
    <source>
        <dbReference type="ARBA" id="ARBA00022574"/>
    </source>
</evidence>
<dbReference type="InterPro" id="IPR036322">
    <property type="entry name" value="WD40_repeat_dom_sf"/>
</dbReference>
<protein>
    <submittedName>
        <fullName evidence="5">WD domain, G-beta repeat protein</fullName>
    </submittedName>
</protein>
<evidence type="ECO:0000256" key="2">
    <source>
        <dbReference type="ARBA" id="ARBA00022737"/>
    </source>
</evidence>
<dbReference type="SMART" id="SM00320">
    <property type="entry name" value="WD40"/>
    <property type="match status" value="5"/>
</dbReference>
<evidence type="ECO:0000256" key="4">
    <source>
        <dbReference type="SAM" id="MobiDB-lite"/>
    </source>
</evidence>
<evidence type="ECO:0000313" key="5">
    <source>
        <dbReference type="EMBL" id="OON15062.1"/>
    </source>
</evidence>
<dbReference type="Pfam" id="PF00400">
    <property type="entry name" value="WD40"/>
    <property type="match status" value="1"/>
</dbReference>
<reference evidence="5 6" key="1">
    <citation type="submission" date="2015-03" db="EMBL/GenBank/DDBJ databases">
        <title>Draft genome of the nematode, Opisthorchis viverrini.</title>
        <authorList>
            <person name="Mitreva M."/>
        </authorList>
    </citation>
    <scope>NUCLEOTIDE SEQUENCE [LARGE SCALE GENOMIC DNA]</scope>
    <source>
        <strain evidence="5">Khon Kaen</strain>
    </source>
</reference>
<dbReference type="InterPro" id="IPR051362">
    <property type="entry name" value="WD_repeat_creC_regulators"/>
</dbReference>
<organism evidence="5 6">
    <name type="scientific">Opisthorchis viverrini</name>
    <name type="common">Southeast Asian liver fluke</name>
    <dbReference type="NCBI Taxonomy" id="6198"/>
    <lineage>
        <taxon>Eukaryota</taxon>
        <taxon>Metazoa</taxon>
        <taxon>Spiralia</taxon>
        <taxon>Lophotrochozoa</taxon>
        <taxon>Platyhelminthes</taxon>
        <taxon>Trematoda</taxon>
        <taxon>Digenea</taxon>
        <taxon>Opisthorchiida</taxon>
        <taxon>Opisthorchiata</taxon>
        <taxon>Opisthorchiidae</taxon>
        <taxon>Opisthorchis</taxon>
    </lineage>
</organism>
<feature type="non-terminal residue" evidence="5">
    <location>
        <position position="1"/>
    </location>
</feature>
<feature type="region of interest" description="Disordered" evidence="4">
    <location>
        <begin position="587"/>
        <end position="608"/>
    </location>
</feature>
<dbReference type="InterPro" id="IPR015943">
    <property type="entry name" value="WD40/YVTN_repeat-like_dom_sf"/>
</dbReference>
<dbReference type="SUPFAM" id="SSF50978">
    <property type="entry name" value="WD40 repeat-like"/>
    <property type="match status" value="1"/>
</dbReference>
<feature type="region of interest" description="Disordered" evidence="4">
    <location>
        <begin position="750"/>
        <end position="780"/>
    </location>
</feature>
<dbReference type="PANTHER" id="PTHR14107:SF16">
    <property type="entry name" value="AT02583P"/>
    <property type="match status" value="1"/>
</dbReference>
<dbReference type="Proteomes" id="UP000243686">
    <property type="component" value="Unassembled WGS sequence"/>
</dbReference>
<keyword evidence="1 3" id="KW-0853">WD repeat</keyword>
<feature type="region of interest" description="Disordered" evidence="4">
    <location>
        <begin position="518"/>
        <end position="564"/>
    </location>
</feature>